<proteinExistence type="predicted"/>
<name>A0A8C4RV43_ERPCA</name>
<sequence length="120" mass="13722">MGPKIAPVAIEGISYITAQELRCVLSWFHGWGATQRQRFLEDLVSKAVPGKLCALLGELSLLQVQDKAPSIFECQLRLWNQWFESWSEDERNTFVRLLEESEPTFVAQFYQEIANTAGKD</sequence>
<dbReference type="AlphaFoldDB" id="A0A8C4RV43"/>
<organism evidence="1 2">
    <name type="scientific">Erpetoichthys calabaricus</name>
    <name type="common">Rope fish</name>
    <name type="synonym">Calamoichthys calabaricus</name>
    <dbReference type="NCBI Taxonomy" id="27687"/>
    <lineage>
        <taxon>Eukaryota</taxon>
        <taxon>Metazoa</taxon>
        <taxon>Chordata</taxon>
        <taxon>Craniata</taxon>
        <taxon>Vertebrata</taxon>
        <taxon>Euteleostomi</taxon>
        <taxon>Actinopterygii</taxon>
        <taxon>Polypteriformes</taxon>
        <taxon>Polypteridae</taxon>
        <taxon>Erpetoichthys</taxon>
    </lineage>
</organism>
<gene>
    <name evidence="1" type="primary">C14orf119</name>
    <name evidence="1" type="synonym">c2h14orf119</name>
</gene>
<dbReference type="Proteomes" id="UP000694620">
    <property type="component" value="Chromosome 2"/>
</dbReference>
<evidence type="ECO:0000313" key="2">
    <source>
        <dbReference type="Proteomes" id="UP000694620"/>
    </source>
</evidence>
<reference evidence="1" key="3">
    <citation type="submission" date="2025-09" db="UniProtKB">
        <authorList>
            <consortium name="Ensembl"/>
        </authorList>
    </citation>
    <scope>IDENTIFICATION</scope>
</reference>
<dbReference type="PANTHER" id="PTHR16260">
    <property type="entry name" value="SIMILAR TO 1700123O20RIK PROTEIN"/>
    <property type="match status" value="1"/>
</dbReference>
<dbReference type="Ensembl" id="ENSECRT00000007325.1">
    <property type="protein sequence ID" value="ENSECRP00000007210.1"/>
    <property type="gene ID" value="ENSECRG00000004809.1"/>
</dbReference>
<evidence type="ECO:0000313" key="1">
    <source>
        <dbReference type="Ensembl" id="ENSECRP00000007210.1"/>
    </source>
</evidence>
<dbReference type="Pfam" id="PF14969">
    <property type="entry name" value="DUF4508"/>
    <property type="match status" value="1"/>
</dbReference>
<dbReference type="GeneTree" id="ENSGT00390000007438"/>
<reference evidence="1" key="1">
    <citation type="submission" date="2021-06" db="EMBL/GenBank/DDBJ databases">
        <authorList>
            <consortium name="Wellcome Sanger Institute Data Sharing"/>
        </authorList>
    </citation>
    <scope>NUCLEOTIDE SEQUENCE [LARGE SCALE GENOMIC DNA]</scope>
</reference>
<reference evidence="1" key="2">
    <citation type="submission" date="2025-08" db="UniProtKB">
        <authorList>
            <consortium name="Ensembl"/>
        </authorList>
    </citation>
    <scope>IDENTIFICATION</scope>
</reference>
<dbReference type="InterPro" id="IPR028019">
    <property type="entry name" value="DUF4508"/>
</dbReference>
<accession>A0A8C4RV43</accession>
<keyword evidence="2" id="KW-1185">Reference proteome</keyword>
<protein>
    <submittedName>
        <fullName evidence="1">Chromosome 14 open reading frame 119</fullName>
    </submittedName>
</protein>
<dbReference type="PANTHER" id="PTHR16260:SF3">
    <property type="entry name" value="CHROMOSOME 14 OPEN READING FRAME 119-LIKE-RELATED"/>
    <property type="match status" value="1"/>
</dbReference>